<evidence type="ECO:0000256" key="5">
    <source>
        <dbReference type="ARBA" id="ARBA00022793"/>
    </source>
</evidence>
<sequence>MSTPDNVTAQLLQSYSALHLPHPADRGPKLLAQNLERFNTAPAPEARHTLLTCLHSPRWAHRITAHRPYPDLPSLLAAADEATYDLSPADLAEALAAEPLPSLPEGTYAAASTALNAAYAAYEARFGHGFVICLDDVAPDEALDRVLAAVRSRLANDPEEERLVATEELRRLARGRLGRALRGVGNHAASHG</sequence>
<comment type="pathway">
    <text evidence="2">Purine metabolism; urate degradation; (S)-allantoin from urate: step 3/3.</text>
</comment>
<dbReference type="Pfam" id="PF09349">
    <property type="entry name" value="OHCU_decarbox"/>
    <property type="match status" value="2"/>
</dbReference>
<dbReference type="SUPFAM" id="SSF158694">
    <property type="entry name" value="UraD-Like"/>
    <property type="match status" value="1"/>
</dbReference>
<keyword evidence="9" id="KW-1185">Reference proteome</keyword>
<dbReference type="InterPro" id="IPR036778">
    <property type="entry name" value="OHCU_decarboxylase_sf"/>
</dbReference>
<accession>A0ABP3Z5X9</accession>
<evidence type="ECO:0000256" key="1">
    <source>
        <dbReference type="ARBA" id="ARBA00001163"/>
    </source>
</evidence>
<evidence type="ECO:0000256" key="4">
    <source>
        <dbReference type="ARBA" id="ARBA00022631"/>
    </source>
</evidence>
<organism evidence="8 9">
    <name type="scientific">Streptomyces thermoalcalitolerans</name>
    <dbReference type="NCBI Taxonomy" id="65605"/>
    <lineage>
        <taxon>Bacteria</taxon>
        <taxon>Bacillati</taxon>
        <taxon>Actinomycetota</taxon>
        <taxon>Actinomycetes</taxon>
        <taxon>Kitasatosporales</taxon>
        <taxon>Streptomycetaceae</taxon>
        <taxon>Streptomyces</taxon>
    </lineage>
</organism>
<evidence type="ECO:0000256" key="3">
    <source>
        <dbReference type="ARBA" id="ARBA00012257"/>
    </source>
</evidence>
<dbReference type="PANTHER" id="PTHR43466">
    <property type="entry name" value="2-OXO-4-HYDROXY-4-CARBOXY-5-UREIDOIMIDAZOLINE DECARBOXYLASE-RELATED"/>
    <property type="match status" value="1"/>
</dbReference>
<dbReference type="NCBIfam" id="NF010372">
    <property type="entry name" value="PRK13798.1"/>
    <property type="match status" value="1"/>
</dbReference>
<keyword evidence="4" id="KW-0659">Purine metabolism</keyword>
<evidence type="ECO:0000256" key="6">
    <source>
        <dbReference type="ARBA" id="ARBA00023239"/>
    </source>
</evidence>
<dbReference type="EMBL" id="BAAAHG010000023">
    <property type="protein sequence ID" value="GAA0915690.1"/>
    <property type="molecule type" value="Genomic_DNA"/>
</dbReference>
<comment type="catalytic activity">
    <reaction evidence="1">
        <text>5-hydroxy-2-oxo-4-ureido-2,5-dihydro-1H-imidazole-5-carboxylate + H(+) = (S)-allantoin + CO2</text>
        <dbReference type="Rhea" id="RHEA:26301"/>
        <dbReference type="ChEBI" id="CHEBI:15378"/>
        <dbReference type="ChEBI" id="CHEBI:15678"/>
        <dbReference type="ChEBI" id="CHEBI:16526"/>
        <dbReference type="ChEBI" id="CHEBI:58639"/>
        <dbReference type="EC" id="4.1.1.97"/>
    </reaction>
</comment>
<dbReference type="EC" id="4.1.1.97" evidence="3"/>
<proteinExistence type="predicted"/>
<name>A0ABP3Z5X9_9ACTN</name>
<feature type="domain" description="Oxo-4-hydroxy-4-carboxy-5-ureidoimidazoline decarboxylase" evidence="7">
    <location>
        <begin position="39"/>
        <end position="99"/>
    </location>
</feature>
<evidence type="ECO:0000313" key="8">
    <source>
        <dbReference type="EMBL" id="GAA0915690.1"/>
    </source>
</evidence>
<dbReference type="Gene3D" id="1.10.3330.10">
    <property type="entry name" value="Oxo-4-hydroxy-4-carboxy-5-ureidoimidazoline decarboxylase"/>
    <property type="match status" value="1"/>
</dbReference>
<dbReference type="InterPro" id="IPR018020">
    <property type="entry name" value="OHCU_decarboxylase"/>
</dbReference>
<dbReference type="PANTHER" id="PTHR43466:SF1">
    <property type="entry name" value="2-OXO-4-HYDROXY-4-CARBOXY-5-UREIDOIMIDAZOLINE DECARBOXYLASE-RELATED"/>
    <property type="match status" value="1"/>
</dbReference>
<feature type="domain" description="Oxo-4-hydroxy-4-carboxy-5-ureidoimidazoline decarboxylase" evidence="7">
    <location>
        <begin position="110"/>
        <end position="177"/>
    </location>
</feature>
<keyword evidence="6" id="KW-0456">Lyase</keyword>
<reference evidence="9" key="1">
    <citation type="journal article" date="2019" name="Int. J. Syst. Evol. Microbiol.">
        <title>The Global Catalogue of Microorganisms (GCM) 10K type strain sequencing project: providing services to taxonomists for standard genome sequencing and annotation.</title>
        <authorList>
            <consortium name="The Broad Institute Genomics Platform"/>
            <consortium name="The Broad Institute Genome Sequencing Center for Infectious Disease"/>
            <person name="Wu L."/>
            <person name="Ma J."/>
        </authorList>
    </citation>
    <scope>NUCLEOTIDE SEQUENCE [LARGE SCALE GENOMIC DNA]</scope>
    <source>
        <strain evidence="9">JCM 10673</strain>
    </source>
</reference>
<dbReference type="Proteomes" id="UP001501005">
    <property type="component" value="Unassembled WGS sequence"/>
</dbReference>
<evidence type="ECO:0000256" key="2">
    <source>
        <dbReference type="ARBA" id="ARBA00004754"/>
    </source>
</evidence>
<evidence type="ECO:0000313" key="9">
    <source>
        <dbReference type="Proteomes" id="UP001501005"/>
    </source>
</evidence>
<evidence type="ECO:0000259" key="7">
    <source>
        <dbReference type="Pfam" id="PF09349"/>
    </source>
</evidence>
<comment type="caution">
    <text evidence="8">The sequence shown here is derived from an EMBL/GenBank/DDBJ whole genome shotgun (WGS) entry which is preliminary data.</text>
</comment>
<gene>
    <name evidence="8" type="ORF">GCM10009549_31360</name>
</gene>
<keyword evidence="5" id="KW-0210">Decarboxylase</keyword>
<protein>
    <recommendedName>
        <fullName evidence="3">2-oxo-4-hydroxy-4-carboxy-5-ureidoimidazoline decarboxylase</fullName>
        <ecNumber evidence="3">4.1.1.97</ecNumber>
    </recommendedName>
</protein>